<keyword evidence="1" id="KW-0472">Membrane</keyword>
<proteinExistence type="predicted"/>
<protein>
    <recommendedName>
        <fullName evidence="2">DUF6533 domain-containing protein</fullName>
    </recommendedName>
</protein>
<gene>
    <name evidence="3" type="ORF">PHLGIDRAFT_125318</name>
</gene>
<dbReference type="EMBL" id="KN840451">
    <property type="protein sequence ID" value="KIP10814.1"/>
    <property type="molecule type" value="Genomic_DNA"/>
</dbReference>
<evidence type="ECO:0000313" key="3">
    <source>
        <dbReference type="EMBL" id="KIP10814.1"/>
    </source>
</evidence>
<reference evidence="3 4" key="1">
    <citation type="journal article" date="2014" name="PLoS Genet.">
        <title>Analysis of the Phlebiopsis gigantea genome, transcriptome and secretome provides insight into its pioneer colonization strategies of wood.</title>
        <authorList>
            <person name="Hori C."/>
            <person name="Ishida T."/>
            <person name="Igarashi K."/>
            <person name="Samejima M."/>
            <person name="Suzuki H."/>
            <person name="Master E."/>
            <person name="Ferreira P."/>
            <person name="Ruiz-Duenas F.J."/>
            <person name="Held B."/>
            <person name="Canessa P."/>
            <person name="Larrondo L.F."/>
            <person name="Schmoll M."/>
            <person name="Druzhinina I.S."/>
            <person name="Kubicek C.P."/>
            <person name="Gaskell J.A."/>
            <person name="Kersten P."/>
            <person name="St John F."/>
            <person name="Glasner J."/>
            <person name="Sabat G."/>
            <person name="Splinter BonDurant S."/>
            <person name="Syed K."/>
            <person name="Yadav J."/>
            <person name="Mgbeahuruike A.C."/>
            <person name="Kovalchuk A."/>
            <person name="Asiegbu F.O."/>
            <person name="Lackner G."/>
            <person name="Hoffmeister D."/>
            <person name="Rencoret J."/>
            <person name="Gutierrez A."/>
            <person name="Sun H."/>
            <person name="Lindquist E."/>
            <person name="Barry K."/>
            <person name="Riley R."/>
            <person name="Grigoriev I.V."/>
            <person name="Henrissat B."/>
            <person name="Kues U."/>
            <person name="Berka R.M."/>
            <person name="Martinez A.T."/>
            <person name="Covert S.F."/>
            <person name="Blanchette R.A."/>
            <person name="Cullen D."/>
        </authorList>
    </citation>
    <scope>NUCLEOTIDE SEQUENCE [LARGE SCALE GENOMIC DNA]</scope>
    <source>
        <strain evidence="3 4">11061_1 CR5-6</strain>
    </source>
</reference>
<organism evidence="3 4">
    <name type="scientific">Phlebiopsis gigantea (strain 11061_1 CR5-6)</name>
    <name type="common">White-rot fungus</name>
    <name type="synonym">Peniophora gigantea</name>
    <dbReference type="NCBI Taxonomy" id="745531"/>
    <lineage>
        <taxon>Eukaryota</taxon>
        <taxon>Fungi</taxon>
        <taxon>Dikarya</taxon>
        <taxon>Basidiomycota</taxon>
        <taxon>Agaricomycotina</taxon>
        <taxon>Agaricomycetes</taxon>
        <taxon>Polyporales</taxon>
        <taxon>Phanerochaetaceae</taxon>
        <taxon>Phlebiopsis</taxon>
    </lineage>
</organism>
<feature type="transmembrane region" description="Helical" evidence="1">
    <location>
        <begin position="145"/>
        <end position="169"/>
    </location>
</feature>
<feature type="transmembrane region" description="Helical" evidence="1">
    <location>
        <begin position="238"/>
        <end position="256"/>
    </location>
</feature>
<keyword evidence="4" id="KW-1185">Reference proteome</keyword>
<dbReference type="Pfam" id="PF20151">
    <property type="entry name" value="DUF6533"/>
    <property type="match status" value="1"/>
</dbReference>
<keyword evidence="1" id="KW-1133">Transmembrane helix</keyword>
<feature type="transmembrane region" description="Helical" evidence="1">
    <location>
        <begin position="268"/>
        <end position="289"/>
    </location>
</feature>
<keyword evidence="1" id="KW-0812">Transmembrane</keyword>
<feature type="transmembrane region" description="Helical" evidence="1">
    <location>
        <begin position="24"/>
        <end position="41"/>
    </location>
</feature>
<evidence type="ECO:0000259" key="2">
    <source>
        <dbReference type="Pfam" id="PF20151"/>
    </source>
</evidence>
<evidence type="ECO:0000313" key="4">
    <source>
        <dbReference type="Proteomes" id="UP000053257"/>
    </source>
</evidence>
<dbReference type="InterPro" id="IPR045340">
    <property type="entry name" value="DUF6533"/>
</dbReference>
<dbReference type="HOGENOM" id="CLU_035509_15_2_1"/>
<feature type="transmembrane region" description="Helical" evidence="1">
    <location>
        <begin position="53"/>
        <end position="77"/>
    </location>
</feature>
<evidence type="ECO:0000256" key="1">
    <source>
        <dbReference type="SAM" id="Phobius"/>
    </source>
</evidence>
<dbReference type="Proteomes" id="UP000053257">
    <property type="component" value="Unassembled WGS sequence"/>
</dbReference>
<sequence length="371" mass="42016">MPEWSPAEQAWIIDSYAHLMTTRYITVAALTWYFLDCIATLREEIQLVWTSRWTPVTVLYIVNRYTVFPTVMFIFYFNVVEVHPTTFTYVHALFHDCITVVLTQSSDVRNLKGILGVAFGTFTVLTVITILQLRLHAIYGRGPRIMIVLTTLSVMTAITMITLSVMELVRDSVTVVAGTPFCMVSIPQYSYAFWIPPMILDSIFLLLVCLKSYEHYRSLPQHTWRGTRLMNVLVRDSVFYFLTEFSIFLFNVLIWSSTLVWHSAGADLLQLGSVWATIFPPAVAARLVLNIRREFARSTSEGTSDTWGESGEIVFELAVRSEKSSTVGPSSEGSTAVDPMSWREHYRVPSTDRAIVIEAGSHGGRNPNILL</sequence>
<feature type="transmembrane region" description="Helical" evidence="1">
    <location>
        <begin position="189"/>
        <end position="210"/>
    </location>
</feature>
<dbReference type="OrthoDB" id="3349377at2759"/>
<feature type="domain" description="DUF6533" evidence="2">
    <location>
        <begin position="24"/>
        <end position="68"/>
    </location>
</feature>
<accession>A0A0C3NZF9</accession>
<name>A0A0C3NZF9_PHLG1</name>
<dbReference type="AlphaFoldDB" id="A0A0C3NZF9"/>
<feature type="transmembrane region" description="Helical" evidence="1">
    <location>
        <begin position="113"/>
        <end position="133"/>
    </location>
</feature>